<protein>
    <submittedName>
        <fullName evidence="5">GntR family transcriptional regulator</fullName>
    </submittedName>
</protein>
<dbReference type="PROSITE" id="PS50949">
    <property type="entry name" value="HTH_GNTR"/>
    <property type="match status" value="1"/>
</dbReference>
<dbReference type="InterPro" id="IPR036390">
    <property type="entry name" value="WH_DNA-bd_sf"/>
</dbReference>
<evidence type="ECO:0000313" key="6">
    <source>
        <dbReference type="Proteomes" id="UP000569914"/>
    </source>
</evidence>
<keyword evidence="2" id="KW-0238">DNA-binding</keyword>
<dbReference type="SMART" id="SM00345">
    <property type="entry name" value="HTH_GNTR"/>
    <property type="match status" value="1"/>
</dbReference>
<keyword evidence="3" id="KW-0804">Transcription</keyword>
<evidence type="ECO:0000313" key="5">
    <source>
        <dbReference type="EMBL" id="NYE75666.1"/>
    </source>
</evidence>
<dbReference type="Pfam" id="PF00392">
    <property type="entry name" value="GntR"/>
    <property type="match status" value="1"/>
</dbReference>
<dbReference type="Gene3D" id="1.10.10.10">
    <property type="entry name" value="Winged helix-like DNA-binding domain superfamily/Winged helix DNA-binding domain"/>
    <property type="match status" value="1"/>
</dbReference>
<dbReference type="Pfam" id="PF07702">
    <property type="entry name" value="UTRA"/>
    <property type="match status" value="1"/>
</dbReference>
<name>A0A7Y9IFE8_9ACTN</name>
<evidence type="ECO:0000259" key="4">
    <source>
        <dbReference type="PROSITE" id="PS50949"/>
    </source>
</evidence>
<dbReference type="CDD" id="cd07377">
    <property type="entry name" value="WHTH_GntR"/>
    <property type="match status" value="1"/>
</dbReference>
<feature type="domain" description="HTH gntR-type" evidence="4">
    <location>
        <begin position="12"/>
        <end position="78"/>
    </location>
</feature>
<dbReference type="Proteomes" id="UP000569914">
    <property type="component" value="Unassembled WGS sequence"/>
</dbReference>
<dbReference type="SUPFAM" id="SSF46785">
    <property type="entry name" value="Winged helix' DNA-binding domain"/>
    <property type="match status" value="1"/>
</dbReference>
<sequence>MASNRLDRTAATPLWRQLQDDLTARIEADEFGAGFPGEHALAEEYGVSRHTVRQALRQLRGDGRVVAERGRQPRVTPPTEINQPLGTLYSLFAAVRAAGLTQRSVVRCLDRRADGVVAERLGLEASTPLVYLERVRMADGEPLALDRAWLPADFAGPLLVADFSETSLYGELAARVGVRPDRGREELHAVVPTAAERALLHCPPGTAAFSIHRLGRVRGRAVEWRHTVVRGDRFGLTAEFGGVAPVLGDAALLHS</sequence>
<keyword evidence="1" id="KW-0805">Transcription regulation</keyword>
<proteinExistence type="predicted"/>
<organism evidence="5 6">
    <name type="scientific">Microlunatus parietis</name>
    <dbReference type="NCBI Taxonomy" id="682979"/>
    <lineage>
        <taxon>Bacteria</taxon>
        <taxon>Bacillati</taxon>
        <taxon>Actinomycetota</taxon>
        <taxon>Actinomycetes</taxon>
        <taxon>Propionibacteriales</taxon>
        <taxon>Propionibacteriaceae</taxon>
        <taxon>Microlunatus</taxon>
    </lineage>
</organism>
<evidence type="ECO:0000256" key="3">
    <source>
        <dbReference type="ARBA" id="ARBA00023163"/>
    </source>
</evidence>
<dbReference type="EMBL" id="JACCBU010000001">
    <property type="protein sequence ID" value="NYE75666.1"/>
    <property type="molecule type" value="Genomic_DNA"/>
</dbReference>
<dbReference type="AlphaFoldDB" id="A0A7Y9IFE8"/>
<dbReference type="InterPro" id="IPR000524">
    <property type="entry name" value="Tscrpt_reg_HTH_GntR"/>
</dbReference>
<dbReference type="GO" id="GO:0003700">
    <property type="term" value="F:DNA-binding transcription factor activity"/>
    <property type="evidence" value="ECO:0007669"/>
    <property type="project" value="InterPro"/>
</dbReference>
<dbReference type="InterPro" id="IPR036388">
    <property type="entry name" value="WH-like_DNA-bd_sf"/>
</dbReference>
<keyword evidence="6" id="KW-1185">Reference proteome</keyword>
<dbReference type="RefSeq" id="WP_179758137.1">
    <property type="nucleotide sequence ID" value="NZ_JACCBU010000001.1"/>
</dbReference>
<gene>
    <name evidence="5" type="ORF">BKA15_006995</name>
</gene>
<reference evidence="5 6" key="1">
    <citation type="submission" date="2020-07" db="EMBL/GenBank/DDBJ databases">
        <title>Sequencing the genomes of 1000 actinobacteria strains.</title>
        <authorList>
            <person name="Klenk H.-P."/>
        </authorList>
    </citation>
    <scope>NUCLEOTIDE SEQUENCE [LARGE SCALE GENOMIC DNA]</scope>
    <source>
        <strain evidence="5 6">DSM 22083</strain>
    </source>
</reference>
<dbReference type="InterPro" id="IPR011663">
    <property type="entry name" value="UTRA"/>
</dbReference>
<dbReference type="GO" id="GO:0003677">
    <property type="term" value="F:DNA binding"/>
    <property type="evidence" value="ECO:0007669"/>
    <property type="project" value="UniProtKB-KW"/>
</dbReference>
<dbReference type="SMART" id="SM00866">
    <property type="entry name" value="UTRA"/>
    <property type="match status" value="1"/>
</dbReference>
<evidence type="ECO:0000256" key="1">
    <source>
        <dbReference type="ARBA" id="ARBA00023015"/>
    </source>
</evidence>
<comment type="caution">
    <text evidence="5">The sequence shown here is derived from an EMBL/GenBank/DDBJ whole genome shotgun (WGS) entry which is preliminary data.</text>
</comment>
<dbReference type="SUPFAM" id="SSF64288">
    <property type="entry name" value="Chorismate lyase-like"/>
    <property type="match status" value="1"/>
</dbReference>
<dbReference type="GO" id="GO:0045892">
    <property type="term" value="P:negative regulation of DNA-templated transcription"/>
    <property type="evidence" value="ECO:0007669"/>
    <property type="project" value="TreeGrafter"/>
</dbReference>
<dbReference type="PANTHER" id="PTHR44846:SF17">
    <property type="entry name" value="GNTR-FAMILY TRANSCRIPTIONAL REGULATOR"/>
    <property type="match status" value="1"/>
</dbReference>
<accession>A0A7Y9IFE8</accession>
<dbReference type="PRINTS" id="PR00035">
    <property type="entry name" value="HTHGNTR"/>
</dbReference>
<dbReference type="InterPro" id="IPR050679">
    <property type="entry name" value="Bact_HTH_transcr_reg"/>
</dbReference>
<evidence type="ECO:0000256" key="2">
    <source>
        <dbReference type="ARBA" id="ARBA00023125"/>
    </source>
</evidence>
<dbReference type="PANTHER" id="PTHR44846">
    <property type="entry name" value="MANNOSYL-D-GLYCERATE TRANSPORT/METABOLISM SYSTEM REPRESSOR MNGR-RELATED"/>
    <property type="match status" value="1"/>
</dbReference>
<dbReference type="InterPro" id="IPR028978">
    <property type="entry name" value="Chorismate_lyase_/UTRA_dom_sf"/>
</dbReference>
<dbReference type="Gene3D" id="3.40.1410.10">
    <property type="entry name" value="Chorismate lyase-like"/>
    <property type="match status" value="1"/>
</dbReference>